<proteinExistence type="predicted"/>
<accession>A0A2N9L6U9</accession>
<evidence type="ECO:0000313" key="1">
    <source>
        <dbReference type="EMBL" id="SPE19028.1"/>
    </source>
</evidence>
<protein>
    <submittedName>
        <fullName evidence="1">Uncharacterized protein</fullName>
    </submittedName>
</protein>
<name>A0A2N9L6U9_9BACT</name>
<dbReference type="Proteomes" id="UP000239735">
    <property type="component" value="Unassembled WGS sequence"/>
</dbReference>
<evidence type="ECO:0000313" key="2">
    <source>
        <dbReference type="Proteomes" id="UP000239735"/>
    </source>
</evidence>
<organism evidence="1 2">
    <name type="scientific">Candidatus Sulfuritelmatomonas gaucii</name>
    <dbReference type="NCBI Taxonomy" id="2043161"/>
    <lineage>
        <taxon>Bacteria</taxon>
        <taxon>Pseudomonadati</taxon>
        <taxon>Acidobacteriota</taxon>
        <taxon>Terriglobia</taxon>
        <taxon>Terriglobales</taxon>
        <taxon>Acidobacteriaceae</taxon>
        <taxon>Candidatus Sulfuritelmatomonas</taxon>
    </lineage>
</organism>
<dbReference type="AlphaFoldDB" id="A0A2N9L6U9"/>
<gene>
    <name evidence="1" type="ORF">SBA5_190005</name>
</gene>
<reference evidence="2" key="1">
    <citation type="submission" date="2018-02" db="EMBL/GenBank/DDBJ databases">
        <authorList>
            <person name="Hausmann B."/>
        </authorList>
    </citation>
    <scope>NUCLEOTIDE SEQUENCE [LARGE SCALE GENOMIC DNA]</scope>
    <source>
        <strain evidence="2">Peat soil MAG SbA5</strain>
    </source>
</reference>
<dbReference type="EMBL" id="OKRB01000074">
    <property type="protein sequence ID" value="SPE19028.1"/>
    <property type="molecule type" value="Genomic_DNA"/>
</dbReference>
<sequence length="203" mass="22183">MDHTRFQPVLLVLFVLCLGPAARSQDMHSSALNTSGKIIFDGRLAPYLIRHLPVNAFPQLPPPVQEVLTRRGCLIPQTYEAHQPENVVHASLQGPGSTDWAVLCSVTGTVSLLVFFSANYASPATLATAPETERLQSHGSSGVLGFNWGIDPASPEQVHQAQMGMRHLPPRIDHDALADSVVDQHTIYHFFSGNAWTLLDTED</sequence>